<dbReference type="NCBIfam" id="NF002937">
    <property type="entry name" value="PRK03584.1"/>
    <property type="match status" value="1"/>
</dbReference>
<dbReference type="Gene3D" id="3.40.50.12780">
    <property type="entry name" value="N-terminal domain of ligase-like"/>
    <property type="match status" value="1"/>
</dbReference>
<dbReference type="InterPro" id="IPR005914">
    <property type="entry name" value="Acac_CoA_synth"/>
</dbReference>
<name>A0A9W8E8J7_9FUNG</name>
<protein>
    <recommendedName>
        <fullName evidence="9">Acetoacetate--CoA ligase</fullName>
    </recommendedName>
</protein>
<dbReference type="OrthoDB" id="10253869at2759"/>
<dbReference type="Pfam" id="PF00501">
    <property type="entry name" value="AMP-binding"/>
    <property type="match status" value="1"/>
</dbReference>
<gene>
    <name evidence="7" type="ORF">H4R34_003120</name>
</gene>
<comment type="caution">
    <text evidence="7">The sequence shown here is derived from an EMBL/GenBank/DDBJ whole genome shotgun (WGS) entry which is preliminary data.</text>
</comment>
<evidence type="ECO:0000313" key="7">
    <source>
        <dbReference type="EMBL" id="KAJ1978666.1"/>
    </source>
</evidence>
<keyword evidence="8" id="KW-1185">Reference proteome</keyword>
<dbReference type="CDD" id="cd05943">
    <property type="entry name" value="AACS"/>
    <property type="match status" value="1"/>
</dbReference>
<dbReference type="Gene3D" id="3.30.300.30">
    <property type="match status" value="1"/>
</dbReference>
<dbReference type="GO" id="GO:0006629">
    <property type="term" value="P:lipid metabolic process"/>
    <property type="evidence" value="ECO:0007669"/>
    <property type="project" value="InterPro"/>
</dbReference>
<evidence type="ECO:0000256" key="3">
    <source>
        <dbReference type="ARBA" id="ARBA00022741"/>
    </source>
</evidence>
<dbReference type="InterPro" id="IPR000873">
    <property type="entry name" value="AMP-dep_synth/lig_dom"/>
</dbReference>
<dbReference type="InterPro" id="IPR045851">
    <property type="entry name" value="AMP-bd_C_sf"/>
</dbReference>
<dbReference type="GO" id="GO:0005524">
    <property type="term" value="F:ATP binding"/>
    <property type="evidence" value="ECO:0007669"/>
    <property type="project" value="UniProtKB-KW"/>
</dbReference>
<keyword evidence="3" id="KW-0547">Nucleotide-binding</keyword>
<sequence length="671" mass="74488">MTDNALNAPCPDHPQCLWQPTNREATAMHQFMAFVNQRHSLALDNYPDLYQWSCTSLSDFWRAVWDFTGIEYSQPPLEIVDETASIATIPSWFVGARFNFAENLLRYNDDRLALVACGEHRLNDEHITRVTYRQLRGLVARAAYALKALGVQDGDRVAGYLPNSVEAVVMMLAATSLGAIWCSTSPDFGTVGVLDRFAQIQPTVLVSVNAIVYNDKVYDHLAKVQAVVAGLPEIKRVILVPFVASHSQDYAAIPRAQAWPDFMATAPSDTAALDALEFAQLPFDHPVYILFSSGTTGLPKCLVHSAGGMLLQHLKEHRIHGNMTREDVLLQYTTTGWMMWNWMVSALALGATVVLYDGSPFKPTPGVLWQLMDQLGVTMFGTSAKYIQSLQAAGYRPKEHHALEKLHSIYSTGSPLKPESFDFVYQHIKADLCLGSITGGTDICSLFAAHNTAIPVYRGEIQCRGLGMAIEAWDAPHQPLYNQSGDLVCTKPFPCMPVYFWNDPDGAKYRAAYFDRYPNTWYHGDFVWINQHTGGIVMLGRSDGTLNPSGVRFGSAELYNIIDGYEEVADSLAVGQKYGDDERVVLFLKMKPNQALDPALVLRIKQQIRAKLSPRHVPAFILAIADIPYTVNGKKVEVIVKKILSNQVVVPSATLANPECLKLYQGIPELQ</sequence>
<accession>A0A9W8E8J7</accession>
<evidence type="ECO:0000256" key="1">
    <source>
        <dbReference type="ARBA" id="ARBA00006432"/>
    </source>
</evidence>
<evidence type="ECO:0008006" key="9">
    <source>
        <dbReference type="Google" id="ProtNLM"/>
    </source>
</evidence>
<dbReference type="Pfam" id="PF16177">
    <property type="entry name" value="ACAS_N"/>
    <property type="match status" value="1"/>
</dbReference>
<keyword evidence="2" id="KW-0436">Ligase</keyword>
<keyword evidence="4" id="KW-0067">ATP-binding</keyword>
<dbReference type="PANTHER" id="PTHR42921">
    <property type="entry name" value="ACETOACETYL-COA SYNTHETASE"/>
    <property type="match status" value="1"/>
</dbReference>
<dbReference type="InterPro" id="IPR020845">
    <property type="entry name" value="AMP-binding_CS"/>
</dbReference>
<proteinExistence type="inferred from homology"/>
<dbReference type="NCBIfam" id="TIGR01217">
    <property type="entry name" value="ac_ac_CoA_syn"/>
    <property type="match status" value="1"/>
</dbReference>
<evidence type="ECO:0000259" key="6">
    <source>
        <dbReference type="Pfam" id="PF16177"/>
    </source>
</evidence>
<reference evidence="7" key="1">
    <citation type="submission" date="2022-07" db="EMBL/GenBank/DDBJ databases">
        <title>Phylogenomic reconstructions and comparative analyses of Kickxellomycotina fungi.</title>
        <authorList>
            <person name="Reynolds N.K."/>
            <person name="Stajich J.E."/>
            <person name="Barry K."/>
            <person name="Grigoriev I.V."/>
            <person name="Crous P."/>
            <person name="Smith M.E."/>
        </authorList>
    </citation>
    <scope>NUCLEOTIDE SEQUENCE</scope>
    <source>
        <strain evidence="7">RSA 567</strain>
    </source>
</reference>
<dbReference type="GO" id="GO:0030729">
    <property type="term" value="F:acetoacetate-CoA ligase activity"/>
    <property type="evidence" value="ECO:0007669"/>
    <property type="project" value="InterPro"/>
</dbReference>
<organism evidence="7 8">
    <name type="scientific">Dimargaris verticillata</name>
    <dbReference type="NCBI Taxonomy" id="2761393"/>
    <lineage>
        <taxon>Eukaryota</taxon>
        <taxon>Fungi</taxon>
        <taxon>Fungi incertae sedis</taxon>
        <taxon>Zoopagomycota</taxon>
        <taxon>Kickxellomycotina</taxon>
        <taxon>Dimargaritomycetes</taxon>
        <taxon>Dimargaritales</taxon>
        <taxon>Dimargaritaceae</taxon>
        <taxon>Dimargaris</taxon>
    </lineage>
</organism>
<comment type="similarity">
    <text evidence="1">Belongs to the ATP-dependent AMP-binding enzyme family.</text>
</comment>
<feature type="domain" description="Acetyl-coenzyme A synthetase N-terminal" evidence="6">
    <location>
        <begin position="46"/>
        <end position="103"/>
    </location>
</feature>
<feature type="domain" description="AMP-dependent synthetase/ligase" evidence="5">
    <location>
        <begin position="108"/>
        <end position="430"/>
    </location>
</feature>
<dbReference type="AlphaFoldDB" id="A0A9W8E8J7"/>
<dbReference type="InterPro" id="IPR042099">
    <property type="entry name" value="ANL_N_sf"/>
</dbReference>
<dbReference type="Proteomes" id="UP001151582">
    <property type="component" value="Unassembled WGS sequence"/>
</dbReference>
<dbReference type="EMBL" id="JANBQB010000263">
    <property type="protein sequence ID" value="KAJ1978666.1"/>
    <property type="molecule type" value="Genomic_DNA"/>
</dbReference>
<dbReference type="PROSITE" id="PS00455">
    <property type="entry name" value="AMP_BINDING"/>
    <property type="match status" value="1"/>
</dbReference>
<dbReference type="InterPro" id="IPR032387">
    <property type="entry name" value="ACAS_N"/>
</dbReference>
<evidence type="ECO:0000259" key="5">
    <source>
        <dbReference type="Pfam" id="PF00501"/>
    </source>
</evidence>
<evidence type="ECO:0000313" key="8">
    <source>
        <dbReference type="Proteomes" id="UP001151582"/>
    </source>
</evidence>
<dbReference type="PANTHER" id="PTHR42921:SF1">
    <property type="entry name" value="ACETOACETYL-COA SYNTHETASE"/>
    <property type="match status" value="1"/>
</dbReference>
<dbReference type="SUPFAM" id="SSF56801">
    <property type="entry name" value="Acetyl-CoA synthetase-like"/>
    <property type="match status" value="1"/>
</dbReference>
<evidence type="ECO:0000256" key="2">
    <source>
        <dbReference type="ARBA" id="ARBA00022598"/>
    </source>
</evidence>
<evidence type="ECO:0000256" key="4">
    <source>
        <dbReference type="ARBA" id="ARBA00022840"/>
    </source>
</evidence>